<dbReference type="EMBL" id="FZOB01000005">
    <property type="protein sequence ID" value="SNR75202.1"/>
    <property type="molecule type" value="Genomic_DNA"/>
</dbReference>
<dbReference type="AlphaFoldDB" id="A0A238YW93"/>
<dbReference type="Proteomes" id="UP000198405">
    <property type="component" value="Unassembled WGS sequence"/>
</dbReference>
<dbReference type="GO" id="GO:0005524">
    <property type="term" value="F:ATP binding"/>
    <property type="evidence" value="ECO:0007669"/>
    <property type="project" value="InterPro"/>
</dbReference>
<dbReference type="InterPro" id="IPR003593">
    <property type="entry name" value="AAA+_ATPase"/>
</dbReference>
<name>A0A238YW93_9BACT</name>
<dbReference type="PANTHER" id="PTHR30050">
    <property type="entry name" value="CHROMOSOMAL REPLICATION INITIATOR PROTEIN DNAA"/>
    <property type="match status" value="1"/>
</dbReference>
<dbReference type="PANTHER" id="PTHR30050:SF4">
    <property type="entry name" value="ATP-BINDING PROTEIN RV3427C IN INSERTION SEQUENCE-RELATED"/>
    <property type="match status" value="1"/>
</dbReference>
<evidence type="ECO:0000313" key="2">
    <source>
        <dbReference type="EMBL" id="SNR75202.1"/>
    </source>
</evidence>
<dbReference type="InterPro" id="IPR027417">
    <property type="entry name" value="P-loop_NTPase"/>
</dbReference>
<proteinExistence type="predicted"/>
<dbReference type="InterPro" id="IPR002611">
    <property type="entry name" value="IstB_ATP-bd"/>
</dbReference>
<evidence type="ECO:0000259" key="1">
    <source>
        <dbReference type="SMART" id="SM00382"/>
    </source>
</evidence>
<dbReference type="GO" id="GO:0006260">
    <property type="term" value="P:DNA replication"/>
    <property type="evidence" value="ECO:0007669"/>
    <property type="project" value="TreeGrafter"/>
</dbReference>
<organism evidence="2 3">
    <name type="scientific">Desulfurobacterium atlanticum</name>
    <dbReference type="NCBI Taxonomy" id="240169"/>
    <lineage>
        <taxon>Bacteria</taxon>
        <taxon>Pseudomonadati</taxon>
        <taxon>Aquificota</taxon>
        <taxon>Aquificia</taxon>
        <taxon>Desulfurobacteriales</taxon>
        <taxon>Desulfurobacteriaceae</taxon>
        <taxon>Desulfurobacterium</taxon>
    </lineage>
</organism>
<reference evidence="3" key="1">
    <citation type="submission" date="2017-06" db="EMBL/GenBank/DDBJ databases">
        <authorList>
            <person name="Varghese N."/>
            <person name="Submissions S."/>
        </authorList>
    </citation>
    <scope>NUCLEOTIDE SEQUENCE [LARGE SCALE GENOMIC DNA]</scope>
    <source>
        <strain evidence="3">DSM 15668</strain>
    </source>
</reference>
<dbReference type="SUPFAM" id="SSF52540">
    <property type="entry name" value="P-loop containing nucleoside triphosphate hydrolases"/>
    <property type="match status" value="1"/>
</dbReference>
<dbReference type="OrthoDB" id="9776217at2"/>
<protein>
    <submittedName>
        <fullName evidence="2">DNA replication protein DnaC</fullName>
    </submittedName>
</protein>
<accession>A0A238YW93</accession>
<evidence type="ECO:0000313" key="3">
    <source>
        <dbReference type="Proteomes" id="UP000198405"/>
    </source>
</evidence>
<keyword evidence="3" id="KW-1185">Reference proteome</keyword>
<feature type="domain" description="AAA+ ATPase" evidence="1">
    <location>
        <begin position="78"/>
        <end position="208"/>
    </location>
</feature>
<dbReference type="Gene3D" id="3.40.50.300">
    <property type="entry name" value="P-loop containing nucleotide triphosphate hydrolases"/>
    <property type="match status" value="1"/>
</dbReference>
<sequence length="225" mass="26178">MTCRYCSGTGWVIVESDNIKQARRCKCQFETLKKEFLKTSGIPRRFRKCKFSNFKPETVSQKVALKECKEFFKLYPFTDRGIVLYGEPGVGKTHLVVALLRNIIEYKGLKGKFVDFRNLLIDIKTTFDTRESSQKLLSDIMDIPLLILDDVGAERTTDWAKDILSTIINYRYTKNLPTIITTNLMFDSPLDNSFASRFDDRTESRIYEMCKIVRVEGDDYRKKKA</sequence>
<dbReference type="Pfam" id="PF01695">
    <property type="entry name" value="IstB_IS21"/>
    <property type="match status" value="1"/>
</dbReference>
<dbReference type="SMART" id="SM00382">
    <property type="entry name" value="AAA"/>
    <property type="match status" value="1"/>
</dbReference>
<gene>
    <name evidence="2" type="ORF">SAMN06265340_10544</name>
</gene>
<dbReference type="RefSeq" id="WP_089322934.1">
    <property type="nucleotide sequence ID" value="NZ_FZOB01000005.1"/>
</dbReference>
<dbReference type="CDD" id="cd00009">
    <property type="entry name" value="AAA"/>
    <property type="match status" value="1"/>
</dbReference>